<name>A0ABM8ZUM4_9VIBR</name>
<feature type="transmembrane region" description="Helical" evidence="1">
    <location>
        <begin position="50"/>
        <end position="71"/>
    </location>
</feature>
<keyword evidence="1" id="KW-0812">Transmembrane</keyword>
<feature type="transmembrane region" description="Helical" evidence="1">
    <location>
        <begin position="102"/>
        <end position="123"/>
    </location>
</feature>
<comment type="caution">
    <text evidence="2">The sequence shown here is derived from an EMBL/GenBank/DDBJ whole genome shotgun (WGS) entry which is preliminary data.</text>
</comment>
<protein>
    <recommendedName>
        <fullName evidence="4">Invasion protein</fullName>
    </recommendedName>
</protein>
<dbReference type="InterPro" id="IPR007360">
    <property type="entry name" value="SirB"/>
</dbReference>
<proteinExistence type="predicted"/>
<reference evidence="2" key="1">
    <citation type="submission" date="2021-11" db="EMBL/GenBank/DDBJ databases">
        <authorList>
            <person name="Rodrigo-Torres L."/>
            <person name="Arahal R. D."/>
            <person name="Lucena T."/>
        </authorList>
    </citation>
    <scope>NUCLEOTIDE SEQUENCE</scope>
    <source>
        <strain evidence="2">CECT 7929</strain>
    </source>
</reference>
<gene>
    <name evidence="2" type="ORF">VST7929_01898</name>
</gene>
<feature type="transmembrane region" description="Helical" evidence="1">
    <location>
        <begin position="77"/>
        <end position="95"/>
    </location>
</feature>
<keyword evidence="1" id="KW-1133">Transmembrane helix</keyword>
<dbReference type="PANTHER" id="PTHR39594">
    <property type="entry name" value="PROTEIN YCHQ"/>
    <property type="match status" value="1"/>
</dbReference>
<dbReference type="Pfam" id="PF04247">
    <property type="entry name" value="SirB"/>
    <property type="match status" value="1"/>
</dbReference>
<evidence type="ECO:0000313" key="2">
    <source>
        <dbReference type="EMBL" id="CAH0534016.1"/>
    </source>
</evidence>
<dbReference type="PANTHER" id="PTHR39594:SF1">
    <property type="entry name" value="PROTEIN YCHQ"/>
    <property type="match status" value="1"/>
</dbReference>
<evidence type="ECO:0008006" key="4">
    <source>
        <dbReference type="Google" id="ProtNLM"/>
    </source>
</evidence>
<sequence>MISIMHYSHIILVILSVSLFTFRFSTLLVPSLARQPWQQHRMMKMLPRAVDTLLIVTGLMLMLSLQINPLAPEHRWLLEKFTCLFAYIALGVMAMNQARGRLFRTFCGLGALGWVVMAVTLSLTKQSYLFG</sequence>
<organism evidence="2 3">
    <name type="scientific">Vibrio stylophorae</name>
    <dbReference type="NCBI Taxonomy" id="659351"/>
    <lineage>
        <taxon>Bacteria</taxon>
        <taxon>Pseudomonadati</taxon>
        <taxon>Pseudomonadota</taxon>
        <taxon>Gammaproteobacteria</taxon>
        <taxon>Vibrionales</taxon>
        <taxon>Vibrionaceae</taxon>
        <taxon>Vibrio</taxon>
    </lineage>
</organism>
<evidence type="ECO:0000313" key="3">
    <source>
        <dbReference type="Proteomes" id="UP000838672"/>
    </source>
</evidence>
<evidence type="ECO:0000256" key="1">
    <source>
        <dbReference type="SAM" id="Phobius"/>
    </source>
</evidence>
<keyword evidence="1" id="KW-0472">Membrane</keyword>
<keyword evidence="3" id="KW-1185">Reference proteome</keyword>
<feature type="transmembrane region" description="Helical" evidence="1">
    <location>
        <begin position="6"/>
        <end position="29"/>
    </location>
</feature>
<dbReference type="RefSeq" id="WP_237466425.1">
    <property type="nucleotide sequence ID" value="NZ_CAKLDI010000001.1"/>
</dbReference>
<accession>A0ABM8ZUM4</accession>
<dbReference type="EMBL" id="CAKLDI010000001">
    <property type="protein sequence ID" value="CAH0534016.1"/>
    <property type="molecule type" value="Genomic_DNA"/>
</dbReference>
<dbReference type="Proteomes" id="UP000838672">
    <property type="component" value="Unassembled WGS sequence"/>
</dbReference>